<protein>
    <submittedName>
        <fullName evidence="8">M23 family metallopeptidase</fullName>
    </submittedName>
</protein>
<dbReference type="Pfam" id="PF01551">
    <property type="entry name" value="Peptidase_M23"/>
    <property type="match status" value="1"/>
</dbReference>
<dbReference type="Proteomes" id="UP000318199">
    <property type="component" value="Unassembled WGS sequence"/>
</dbReference>
<proteinExistence type="predicted"/>
<dbReference type="GO" id="GO:0046872">
    <property type="term" value="F:metal ion binding"/>
    <property type="evidence" value="ECO:0007669"/>
    <property type="project" value="UniProtKB-KW"/>
</dbReference>
<feature type="domain" description="M23ase beta-sheet core" evidence="7">
    <location>
        <begin position="281"/>
        <end position="375"/>
    </location>
</feature>
<dbReference type="Gene3D" id="3.10.450.350">
    <property type="match status" value="2"/>
</dbReference>
<evidence type="ECO:0000313" key="9">
    <source>
        <dbReference type="Proteomes" id="UP000318199"/>
    </source>
</evidence>
<evidence type="ECO:0000256" key="6">
    <source>
        <dbReference type="ARBA" id="ARBA00023049"/>
    </source>
</evidence>
<accession>A0A562ZF96</accession>
<evidence type="ECO:0000259" key="7">
    <source>
        <dbReference type="Pfam" id="PF01551"/>
    </source>
</evidence>
<dbReference type="InterPro" id="IPR011055">
    <property type="entry name" value="Dup_hybrid_motif"/>
</dbReference>
<organism evidence="8 9">
    <name type="scientific">Caenimonas sedimenti</name>
    <dbReference type="NCBI Taxonomy" id="2596921"/>
    <lineage>
        <taxon>Bacteria</taxon>
        <taxon>Pseudomonadati</taxon>
        <taxon>Pseudomonadota</taxon>
        <taxon>Betaproteobacteria</taxon>
        <taxon>Burkholderiales</taxon>
        <taxon>Comamonadaceae</taxon>
        <taxon>Caenimonas</taxon>
    </lineage>
</organism>
<evidence type="ECO:0000256" key="5">
    <source>
        <dbReference type="ARBA" id="ARBA00022833"/>
    </source>
</evidence>
<keyword evidence="2" id="KW-0645">Protease</keyword>
<evidence type="ECO:0000313" key="8">
    <source>
        <dbReference type="EMBL" id="TWO65027.1"/>
    </source>
</evidence>
<comment type="caution">
    <text evidence="8">The sequence shown here is derived from an EMBL/GenBank/DDBJ whole genome shotgun (WGS) entry which is preliminary data.</text>
</comment>
<dbReference type="GO" id="GO:0006508">
    <property type="term" value="P:proteolysis"/>
    <property type="evidence" value="ECO:0007669"/>
    <property type="project" value="UniProtKB-KW"/>
</dbReference>
<dbReference type="PANTHER" id="PTHR21666:SF288">
    <property type="entry name" value="CELL DIVISION PROTEIN YTFB"/>
    <property type="match status" value="1"/>
</dbReference>
<evidence type="ECO:0000256" key="4">
    <source>
        <dbReference type="ARBA" id="ARBA00022801"/>
    </source>
</evidence>
<dbReference type="GO" id="GO:0004222">
    <property type="term" value="F:metalloendopeptidase activity"/>
    <property type="evidence" value="ECO:0007669"/>
    <property type="project" value="TreeGrafter"/>
</dbReference>
<keyword evidence="6" id="KW-0482">Metalloprotease</keyword>
<reference evidence="8 9" key="1">
    <citation type="submission" date="2019-07" db="EMBL/GenBank/DDBJ databases">
        <title>Caenimonas sedimenti sp. nov., isolated from activated sludge.</title>
        <authorList>
            <person name="Xu J."/>
        </authorList>
    </citation>
    <scope>NUCLEOTIDE SEQUENCE [LARGE SCALE GENOMIC DNA]</scope>
    <source>
        <strain evidence="8 9">HX-9-20</strain>
    </source>
</reference>
<dbReference type="EMBL" id="VOBQ01000029">
    <property type="protein sequence ID" value="TWO65027.1"/>
    <property type="molecule type" value="Genomic_DNA"/>
</dbReference>
<keyword evidence="4" id="KW-0378">Hydrolase</keyword>
<dbReference type="Gene3D" id="2.70.70.10">
    <property type="entry name" value="Glucose Permease (Domain IIA)"/>
    <property type="match status" value="1"/>
</dbReference>
<gene>
    <name evidence="8" type="ORF">FN976_27615</name>
</gene>
<comment type="cofactor">
    <cofactor evidence="1">
        <name>Zn(2+)</name>
        <dbReference type="ChEBI" id="CHEBI:29105"/>
    </cofactor>
</comment>
<evidence type="ECO:0000256" key="1">
    <source>
        <dbReference type="ARBA" id="ARBA00001947"/>
    </source>
</evidence>
<dbReference type="AlphaFoldDB" id="A0A562ZF96"/>
<dbReference type="InterPro" id="IPR050570">
    <property type="entry name" value="Cell_wall_metabolism_enzyme"/>
</dbReference>
<sequence length="421" mass="45533">MLGGGGGAYAVAELGPDASALPVQQLVEEVEPLPLQQQSDALGVHSFNLFTTDQVRGSDTVESLLARLQINDPAAAAWLRRDTAARTYLLSVAGRTIHAEADDDRNLVRLSLRWSGDDTAQFKRLVVERSASGGFASRVEVVPYTTSVRVGTGVLRSSLFAAVDDAGIPDAVATQLVDIFGGDIDFHRGLQRGDRFHVVYEMLEADGEPLRAGRVLTAEFTTRKRTHQALWFQPPGKPAGGYFDFDGKSLETAFLASPMEVSRVTSGFKMRFHPIRHAWTQHRGVDYGSPVGTPVRSVGEGKVQFAGWMGGYGNVVQVDHGRGDSTLYAHLSRIDVRPGAAVARGQRLGAVGQTGWATGPHLHFEFRENGVHVDPLEVARRQPPTELAADARPDFNRLAGFMRHQLVAAASLSGRSSAFGE</sequence>
<evidence type="ECO:0000256" key="2">
    <source>
        <dbReference type="ARBA" id="ARBA00022670"/>
    </source>
</evidence>
<keyword evidence="5" id="KW-0862">Zinc</keyword>
<dbReference type="CDD" id="cd12797">
    <property type="entry name" value="M23_peptidase"/>
    <property type="match status" value="1"/>
</dbReference>
<keyword evidence="3" id="KW-0479">Metal-binding</keyword>
<dbReference type="PANTHER" id="PTHR21666">
    <property type="entry name" value="PEPTIDASE-RELATED"/>
    <property type="match status" value="1"/>
</dbReference>
<keyword evidence="9" id="KW-1185">Reference proteome</keyword>
<dbReference type="SUPFAM" id="SSF51261">
    <property type="entry name" value="Duplicated hybrid motif"/>
    <property type="match status" value="1"/>
</dbReference>
<dbReference type="InterPro" id="IPR016047">
    <property type="entry name" value="M23ase_b-sheet_dom"/>
</dbReference>
<evidence type="ECO:0000256" key="3">
    <source>
        <dbReference type="ARBA" id="ARBA00022723"/>
    </source>
</evidence>
<name>A0A562ZF96_9BURK</name>
<dbReference type="OrthoDB" id="9815245at2"/>